<proteinExistence type="predicted"/>
<evidence type="ECO:0000256" key="1">
    <source>
        <dbReference type="SAM" id="MobiDB-lite"/>
    </source>
</evidence>
<dbReference type="AlphaFoldDB" id="A0A9Q0N6N9"/>
<evidence type="ECO:0000313" key="3">
    <source>
        <dbReference type="Proteomes" id="UP001151699"/>
    </source>
</evidence>
<accession>A0A9Q0N6N9</accession>
<comment type="caution">
    <text evidence="2">The sequence shown here is derived from an EMBL/GenBank/DDBJ whole genome shotgun (WGS) entry which is preliminary data.</text>
</comment>
<name>A0A9Q0N6N9_9DIPT</name>
<reference evidence="2" key="1">
    <citation type="submission" date="2022-07" db="EMBL/GenBank/DDBJ databases">
        <authorList>
            <person name="Trinca V."/>
            <person name="Uliana J.V.C."/>
            <person name="Torres T.T."/>
            <person name="Ward R.J."/>
            <person name="Monesi N."/>
        </authorList>
    </citation>
    <scope>NUCLEOTIDE SEQUENCE</scope>
    <source>
        <strain evidence="2">HSMRA1968</strain>
        <tissue evidence="2">Whole embryos</tissue>
    </source>
</reference>
<evidence type="ECO:0000313" key="2">
    <source>
        <dbReference type="EMBL" id="KAJ6644538.1"/>
    </source>
</evidence>
<dbReference type="EMBL" id="WJQU01000002">
    <property type="protein sequence ID" value="KAJ6644538.1"/>
    <property type="molecule type" value="Genomic_DNA"/>
</dbReference>
<dbReference type="Proteomes" id="UP001151699">
    <property type="component" value="Chromosome B"/>
</dbReference>
<keyword evidence="3" id="KW-1185">Reference proteome</keyword>
<organism evidence="2 3">
    <name type="scientific">Pseudolycoriella hygida</name>
    <dbReference type="NCBI Taxonomy" id="35572"/>
    <lineage>
        <taxon>Eukaryota</taxon>
        <taxon>Metazoa</taxon>
        <taxon>Ecdysozoa</taxon>
        <taxon>Arthropoda</taxon>
        <taxon>Hexapoda</taxon>
        <taxon>Insecta</taxon>
        <taxon>Pterygota</taxon>
        <taxon>Neoptera</taxon>
        <taxon>Endopterygota</taxon>
        <taxon>Diptera</taxon>
        <taxon>Nematocera</taxon>
        <taxon>Sciaroidea</taxon>
        <taxon>Sciaridae</taxon>
        <taxon>Pseudolycoriella</taxon>
    </lineage>
</organism>
<protein>
    <submittedName>
        <fullName evidence="2">Uncharacterized protein</fullName>
    </submittedName>
</protein>
<feature type="region of interest" description="Disordered" evidence="1">
    <location>
        <begin position="1"/>
        <end position="27"/>
    </location>
</feature>
<sequence length="62" mass="7256">MFAVYAECGPWTGDDDKLQPRRNPPPFEDFNTFPYKTSYVSLTETRKLDTITAKTFEMYKVP</sequence>
<gene>
    <name evidence="2" type="ORF">Bhyg_09507</name>
</gene>